<organism evidence="3 5">
    <name type="scientific">Polyrhizophydium stewartii</name>
    <dbReference type="NCBI Taxonomy" id="2732419"/>
    <lineage>
        <taxon>Eukaryota</taxon>
        <taxon>Fungi</taxon>
        <taxon>Fungi incertae sedis</taxon>
        <taxon>Chytridiomycota</taxon>
        <taxon>Chytridiomycota incertae sedis</taxon>
        <taxon>Chytridiomycetes</taxon>
        <taxon>Rhizophydiales</taxon>
        <taxon>Rhizophydiales incertae sedis</taxon>
        <taxon>Polyrhizophydium</taxon>
    </lineage>
</organism>
<dbReference type="Gene3D" id="3.40.50.720">
    <property type="entry name" value="NAD(P)-binding Rossmann-like Domain"/>
    <property type="match status" value="1"/>
</dbReference>
<feature type="chain" id="PRO_5045031939" evidence="2">
    <location>
        <begin position="18"/>
        <end position="273"/>
    </location>
</feature>
<dbReference type="Proteomes" id="UP001527925">
    <property type="component" value="Unassembled WGS sequence"/>
</dbReference>
<dbReference type="Pfam" id="PF13561">
    <property type="entry name" value="adh_short_C2"/>
    <property type="match status" value="1"/>
</dbReference>
<keyword evidence="2" id="KW-0732">Signal</keyword>
<sequence>MELLVAILIALSGAVAAGEVFLRYQISDLPRRTYGTCLRITCVLALITLAIGVALCFLPDNHLLYSLSQITMMLQVHAFLLAQLEMLRMLLPAYGVTSPHIVSRVQIASTVVTALSIVPVVVGILRPDVLTDALMFIIAIYDALQQQLTMHFVNNMLRNPPPMLRINLNTHIAWNGIAFITVCSFMLVSVQSMQLLRKAMANRNHLHESPFTSQDNVAKGQQAVEGVKEMSFFKRLGTPEDIAEAVAFLAMPRSGTWFTGQNLLADGGTAFSL</sequence>
<gene>
    <name evidence="3" type="ORF">HK105_200421</name>
    <name evidence="4" type="ORF">HK105_200440</name>
</gene>
<dbReference type="EMBL" id="JADGIZ020000001">
    <property type="protein sequence ID" value="KAL2920348.1"/>
    <property type="molecule type" value="Genomic_DNA"/>
</dbReference>
<feature type="transmembrane region" description="Helical" evidence="1">
    <location>
        <begin position="33"/>
        <end position="58"/>
    </location>
</feature>
<proteinExistence type="predicted"/>
<feature type="transmembrane region" description="Helical" evidence="1">
    <location>
        <begin position="70"/>
        <end position="87"/>
    </location>
</feature>
<feature type="transmembrane region" description="Helical" evidence="1">
    <location>
        <begin position="172"/>
        <end position="190"/>
    </location>
</feature>
<evidence type="ECO:0000256" key="2">
    <source>
        <dbReference type="SAM" id="SignalP"/>
    </source>
</evidence>
<evidence type="ECO:0000313" key="4">
    <source>
        <dbReference type="EMBL" id="KAL2920367.1"/>
    </source>
</evidence>
<feature type="transmembrane region" description="Helical" evidence="1">
    <location>
        <begin position="107"/>
        <end position="126"/>
    </location>
</feature>
<reference evidence="3 5" key="1">
    <citation type="submission" date="2023-09" db="EMBL/GenBank/DDBJ databases">
        <title>Pangenome analysis of Batrachochytrium dendrobatidis and related Chytrids.</title>
        <authorList>
            <person name="Yacoub M.N."/>
            <person name="Stajich J.E."/>
            <person name="James T.Y."/>
        </authorList>
    </citation>
    <scope>NUCLEOTIDE SEQUENCE [LARGE SCALE GENOMIC DNA]</scope>
    <source>
        <strain evidence="3 5">JEL0888</strain>
    </source>
</reference>
<dbReference type="InterPro" id="IPR002347">
    <property type="entry name" value="SDR_fam"/>
</dbReference>
<keyword evidence="1" id="KW-0812">Transmembrane</keyword>
<protein>
    <submittedName>
        <fullName evidence="3">Uncharacterized protein</fullName>
    </submittedName>
</protein>
<keyword evidence="1" id="KW-0472">Membrane</keyword>
<dbReference type="SUPFAM" id="SSF51735">
    <property type="entry name" value="NAD(P)-binding Rossmann-fold domains"/>
    <property type="match status" value="1"/>
</dbReference>
<keyword evidence="5" id="KW-1185">Reference proteome</keyword>
<keyword evidence="1" id="KW-1133">Transmembrane helix</keyword>
<feature type="signal peptide" evidence="2">
    <location>
        <begin position="1"/>
        <end position="17"/>
    </location>
</feature>
<dbReference type="EMBL" id="JADGIZ020000001">
    <property type="protein sequence ID" value="KAL2920367.1"/>
    <property type="molecule type" value="Genomic_DNA"/>
</dbReference>
<comment type="caution">
    <text evidence="3">The sequence shown here is derived from an EMBL/GenBank/DDBJ whole genome shotgun (WGS) entry which is preliminary data.</text>
</comment>
<evidence type="ECO:0000313" key="3">
    <source>
        <dbReference type="EMBL" id="KAL2920348.1"/>
    </source>
</evidence>
<name>A0ABR4NLD9_9FUNG</name>
<dbReference type="InterPro" id="IPR036291">
    <property type="entry name" value="NAD(P)-bd_dom_sf"/>
</dbReference>
<evidence type="ECO:0000256" key="1">
    <source>
        <dbReference type="SAM" id="Phobius"/>
    </source>
</evidence>
<accession>A0ABR4NLD9</accession>
<evidence type="ECO:0000313" key="5">
    <source>
        <dbReference type="Proteomes" id="UP001527925"/>
    </source>
</evidence>